<evidence type="ECO:0000313" key="2">
    <source>
        <dbReference type="Proteomes" id="UP000679690"/>
    </source>
</evidence>
<keyword evidence="2" id="KW-1185">Reference proteome</keyword>
<accession>A0ABS3UVD8</accession>
<name>A0ABS3UVD8_9ACTN</name>
<dbReference type="Proteomes" id="UP000679690">
    <property type="component" value="Unassembled WGS sequence"/>
</dbReference>
<comment type="caution">
    <text evidence="1">The sequence shown here is derived from an EMBL/GenBank/DDBJ whole genome shotgun (WGS) entry which is preliminary data.</text>
</comment>
<sequence>MAGTVEGIVIKGSTPPEGPLPAGATATPLDVAGFWFIDITSETRAALGHDGGDRRVSGGFFELSVGVERWARELSADGDVMYVFSEFFGGTGTHDVVAWRNGEVLFGPWLTSTSNDGPPRAWVTRDDMAINKGLRALGVRARYEIDEFAQVGLDRY</sequence>
<evidence type="ECO:0000313" key="1">
    <source>
        <dbReference type="EMBL" id="MBO3742541.1"/>
    </source>
</evidence>
<dbReference type="EMBL" id="JAGFNS010000029">
    <property type="protein sequence ID" value="MBO3742541.1"/>
    <property type="molecule type" value="Genomic_DNA"/>
</dbReference>
<proteinExistence type="predicted"/>
<protein>
    <submittedName>
        <fullName evidence="1">Uncharacterized protein</fullName>
    </submittedName>
</protein>
<reference evidence="1 2" key="1">
    <citation type="submission" date="2021-03" db="EMBL/GenBank/DDBJ databases">
        <title>Actinoplanes flavus sp. nov., a novel actinomycete isolated from Coconut Palm rhizosphere soil.</title>
        <authorList>
            <person name="Luo X."/>
        </authorList>
    </citation>
    <scope>NUCLEOTIDE SEQUENCE [LARGE SCALE GENOMIC DNA]</scope>
    <source>
        <strain evidence="1 2">NEAU-H7</strain>
    </source>
</reference>
<dbReference type="RefSeq" id="WP_208471739.1">
    <property type="nucleotide sequence ID" value="NZ_JAGFNS010000029.1"/>
</dbReference>
<gene>
    <name evidence="1" type="ORF">J5X75_34030</name>
</gene>
<organism evidence="1 2">
    <name type="scientific">Actinoplanes flavus</name>
    <dbReference type="NCBI Taxonomy" id="2820290"/>
    <lineage>
        <taxon>Bacteria</taxon>
        <taxon>Bacillati</taxon>
        <taxon>Actinomycetota</taxon>
        <taxon>Actinomycetes</taxon>
        <taxon>Micromonosporales</taxon>
        <taxon>Micromonosporaceae</taxon>
        <taxon>Actinoplanes</taxon>
    </lineage>
</organism>